<name>A0ABW0PUG4_9HYPH</name>
<protein>
    <recommendedName>
        <fullName evidence="4">DUF930 domain-containing protein</fullName>
    </recommendedName>
</protein>
<evidence type="ECO:0000313" key="2">
    <source>
        <dbReference type="EMBL" id="MFC5515983.1"/>
    </source>
</evidence>
<gene>
    <name evidence="2" type="ORF">ACFPP9_09410</name>
</gene>
<evidence type="ECO:0000256" key="1">
    <source>
        <dbReference type="SAM" id="SignalP"/>
    </source>
</evidence>
<proteinExistence type="predicted"/>
<dbReference type="EMBL" id="JBHSML010000003">
    <property type="protein sequence ID" value="MFC5515983.1"/>
    <property type="molecule type" value="Genomic_DNA"/>
</dbReference>
<keyword evidence="1" id="KW-0732">Signal</keyword>
<dbReference type="Proteomes" id="UP001596150">
    <property type="component" value="Unassembled WGS sequence"/>
</dbReference>
<keyword evidence="3" id="KW-1185">Reference proteome</keyword>
<dbReference type="RefSeq" id="WP_266341804.1">
    <property type="nucleotide sequence ID" value="NZ_JAPKNH010000001.1"/>
</dbReference>
<feature type="chain" id="PRO_5045771172" description="DUF930 domain-containing protein" evidence="1">
    <location>
        <begin position="24"/>
        <end position="155"/>
    </location>
</feature>
<evidence type="ECO:0008006" key="4">
    <source>
        <dbReference type="Google" id="ProtNLM"/>
    </source>
</evidence>
<comment type="caution">
    <text evidence="2">The sequence shown here is derived from an EMBL/GenBank/DDBJ whole genome shotgun (WGS) entry which is preliminary data.</text>
</comment>
<reference evidence="3" key="1">
    <citation type="journal article" date="2019" name="Int. J. Syst. Evol. Microbiol.">
        <title>The Global Catalogue of Microorganisms (GCM) 10K type strain sequencing project: providing services to taxonomists for standard genome sequencing and annotation.</title>
        <authorList>
            <consortium name="The Broad Institute Genomics Platform"/>
            <consortium name="The Broad Institute Genome Sequencing Center for Infectious Disease"/>
            <person name="Wu L."/>
            <person name="Ma J."/>
        </authorList>
    </citation>
    <scope>NUCLEOTIDE SEQUENCE [LARGE SCALE GENOMIC DNA]</scope>
    <source>
        <strain evidence="3">KACC 12633</strain>
    </source>
</reference>
<feature type="signal peptide" evidence="1">
    <location>
        <begin position="1"/>
        <end position="23"/>
    </location>
</feature>
<organism evidence="2 3">
    <name type="scientific">Kaistia terrae</name>
    <dbReference type="NCBI Taxonomy" id="537017"/>
    <lineage>
        <taxon>Bacteria</taxon>
        <taxon>Pseudomonadati</taxon>
        <taxon>Pseudomonadota</taxon>
        <taxon>Alphaproteobacteria</taxon>
        <taxon>Hyphomicrobiales</taxon>
        <taxon>Kaistiaceae</taxon>
        <taxon>Kaistia</taxon>
    </lineage>
</organism>
<evidence type="ECO:0000313" key="3">
    <source>
        <dbReference type="Proteomes" id="UP001596150"/>
    </source>
</evidence>
<accession>A0ABW0PUG4</accession>
<sequence>MIRRLLAALALTATLVGSGAALAADYDGSYGEQEVRRGWDRGSVPNCDAPAVLSNMAKRYHWANTHTWGNNLAFREVAATQETEFRPGDPGLIDRRFCKADVYIADDIRPTAVYYLIEERMGFASIGWYVDFCVSGQDPWRVHDAACRTVRAGRY</sequence>